<evidence type="ECO:0000313" key="1">
    <source>
        <dbReference type="EMBL" id="ETP00016.1"/>
    </source>
</evidence>
<protein>
    <submittedName>
        <fullName evidence="1">Uncharacterized protein</fullName>
    </submittedName>
</protein>
<dbReference type="Proteomes" id="UP000018958">
    <property type="component" value="Unassembled WGS sequence"/>
</dbReference>
<comment type="caution">
    <text evidence="1">The sequence shown here is derived from an EMBL/GenBank/DDBJ whole genome shotgun (WGS) entry which is preliminary data.</text>
</comment>
<sequence length="69" mass="7948">AAQRRSSNRLEIIVAADDDYRNNTTLAADTLENTKTNTRDELGSISKTFLHRFAARPSRAYYWDGRTRK</sequence>
<feature type="non-terminal residue" evidence="1">
    <location>
        <position position="1"/>
    </location>
</feature>
<organism evidence="1 2">
    <name type="scientific">Phytophthora nicotianae CJ01A1</name>
    <dbReference type="NCBI Taxonomy" id="1317063"/>
    <lineage>
        <taxon>Eukaryota</taxon>
        <taxon>Sar</taxon>
        <taxon>Stramenopiles</taxon>
        <taxon>Oomycota</taxon>
        <taxon>Peronosporomycetes</taxon>
        <taxon>Peronosporales</taxon>
        <taxon>Peronosporaceae</taxon>
        <taxon>Phytophthora</taxon>
    </lineage>
</organism>
<dbReference type="EMBL" id="ANIX01004816">
    <property type="protein sequence ID" value="ETP00016.1"/>
    <property type="molecule type" value="Genomic_DNA"/>
</dbReference>
<gene>
    <name evidence="1" type="ORF">F441_22562</name>
</gene>
<dbReference type="AlphaFoldDB" id="W2VPA2"/>
<reference evidence="1 2" key="1">
    <citation type="submission" date="2013-11" db="EMBL/GenBank/DDBJ databases">
        <title>The Genome Sequence of Phytophthora parasitica CJ01A1.</title>
        <authorList>
            <consortium name="The Broad Institute Genomics Platform"/>
            <person name="Russ C."/>
            <person name="Tyler B."/>
            <person name="Panabieres F."/>
            <person name="Shan W."/>
            <person name="Tripathy S."/>
            <person name="Grunwald N."/>
            <person name="Machado M."/>
            <person name="Johnson C.S."/>
            <person name="Walker B."/>
            <person name="Young S.K."/>
            <person name="Zeng Q."/>
            <person name="Gargeya S."/>
            <person name="Fitzgerald M."/>
            <person name="Haas B."/>
            <person name="Abouelleil A."/>
            <person name="Allen A.W."/>
            <person name="Alvarado L."/>
            <person name="Arachchi H.M."/>
            <person name="Berlin A.M."/>
            <person name="Chapman S.B."/>
            <person name="Gainer-Dewar J."/>
            <person name="Goldberg J."/>
            <person name="Griggs A."/>
            <person name="Gujja S."/>
            <person name="Hansen M."/>
            <person name="Howarth C."/>
            <person name="Imamovic A."/>
            <person name="Ireland A."/>
            <person name="Larimer J."/>
            <person name="McCowan C."/>
            <person name="Murphy C."/>
            <person name="Pearson M."/>
            <person name="Poon T.W."/>
            <person name="Priest M."/>
            <person name="Roberts A."/>
            <person name="Saif S."/>
            <person name="Shea T."/>
            <person name="Sisk P."/>
            <person name="Sykes S."/>
            <person name="Wortman J."/>
            <person name="Nusbaum C."/>
            <person name="Birren B."/>
        </authorList>
    </citation>
    <scope>NUCLEOTIDE SEQUENCE [LARGE SCALE GENOMIC DNA]</scope>
    <source>
        <strain evidence="1 2">CJ01A1</strain>
    </source>
</reference>
<name>W2VPA2_PHYNI</name>
<evidence type="ECO:0000313" key="2">
    <source>
        <dbReference type="Proteomes" id="UP000018958"/>
    </source>
</evidence>
<proteinExistence type="predicted"/>
<accession>W2VPA2</accession>